<keyword evidence="7" id="KW-1185">Reference proteome</keyword>
<dbReference type="EMBL" id="RCMV01000625">
    <property type="protein sequence ID" value="KAG3214590.1"/>
    <property type="molecule type" value="Genomic_DNA"/>
</dbReference>
<dbReference type="EMBL" id="RCMK01000639">
    <property type="protein sequence ID" value="KAG2918035.1"/>
    <property type="molecule type" value="Genomic_DNA"/>
</dbReference>
<reference evidence="6 7" key="1">
    <citation type="submission" date="2018-01" db="EMBL/GenBank/DDBJ databases">
        <title>Draft genome of the strawberry crown rot pathogen Phytophthora cactorum.</title>
        <authorList>
            <person name="Armitage A.D."/>
            <person name="Lysoe E."/>
            <person name="Nellist C.F."/>
            <person name="Harrison R.J."/>
            <person name="Brurberg M.B."/>
        </authorList>
    </citation>
    <scope>NUCLEOTIDE SEQUENCE [LARGE SCALE GENOMIC DNA]</scope>
    <source>
        <strain evidence="6 7">10300</strain>
    </source>
</reference>
<gene>
    <name evidence="6" type="ORF">PC110_g5703</name>
    <name evidence="1" type="ORF">PC113_g15841</name>
    <name evidence="2" type="ORF">PC115_g15626</name>
    <name evidence="3" type="ORF">PC117_g17216</name>
    <name evidence="4" type="ORF">PC118_g16065</name>
    <name evidence="5" type="ORF">PC129_g14491</name>
</gene>
<dbReference type="Proteomes" id="UP000760860">
    <property type="component" value="Unassembled WGS sequence"/>
</dbReference>
<comment type="caution">
    <text evidence="6">The sequence shown here is derived from an EMBL/GenBank/DDBJ whole genome shotgun (WGS) entry which is preliminary data.</text>
</comment>
<dbReference type="Proteomes" id="UP000735874">
    <property type="component" value="Unassembled WGS sequence"/>
</dbReference>
<evidence type="ECO:0000313" key="3">
    <source>
        <dbReference type="EMBL" id="KAG2918035.1"/>
    </source>
</evidence>
<dbReference type="VEuPathDB" id="FungiDB:PC110_g5703"/>
<evidence type="ECO:0000313" key="1">
    <source>
        <dbReference type="EMBL" id="KAG2851515.1"/>
    </source>
</evidence>
<name>A0A329SQ37_9STRA</name>
<dbReference type="AlphaFoldDB" id="A0A329SQ37"/>
<proteinExistence type="predicted"/>
<dbReference type="OrthoDB" id="10646656at2759"/>
<evidence type="ECO:0000313" key="6">
    <source>
        <dbReference type="EMBL" id="RAW38046.1"/>
    </source>
</evidence>
<dbReference type="EMBL" id="RCMG01000603">
    <property type="protein sequence ID" value="KAG2851515.1"/>
    <property type="molecule type" value="Genomic_DNA"/>
</dbReference>
<accession>A0A329SQ37</accession>
<dbReference type="EMBL" id="RCML01000650">
    <property type="protein sequence ID" value="KAG2971816.1"/>
    <property type="molecule type" value="Genomic_DNA"/>
</dbReference>
<evidence type="ECO:0000313" key="7">
    <source>
        <dbReference type="Proteomes" id="UP000251314"/>
    </source>
</evidence>
<organism evidence="6 7">
    <name type="scientific">Phytophthora cactorum</name>
    <dbReference type="NCBI Taxonomy" id="29920"/>
    <lineage>
        <taxon>Eukaryota</taxon>
        <taxon>Sar</taxon>
        <taxon>Stramenopiles</taxon>
        <taxon>Oomycota</taxon>
        <taxon>Peronosporomycetes</taxon>
        <taxon>Peronosporales</taxon>
        <taxon>Peronosporaceae</taxon>
        <taxon>Phytophthora</taxon>
    </lineage>
</organism>
<dbReference type="Proteomes" id="UP000697107">
    <property type="component" value="Unassembled WGS sequence"/>
</dbReference>
<dbReference type="Proteomes" id="UP000736787">
    <property type="component" value="Unassembled WGS sequence"/>
</dbReference>
<protein>
    <submittedName>
        <fullName evidence="6">Uncharacterized protein</fullName>
    </submittedName>
</protein>
<evidence type="ECO:0000313" key="4">
    <source>
        <dbReference type="EMBL" id="KAG2971816.1"/>
    </source>
</evidence>
<dbReference type="Proteomes" id="UP000774804">
    <property type="component" value="Unassembled WGS sequence"/>
</dbReference>
<reference evidence="5" key="2">
    <citation type="submission" date="2018-05" db="EMBL/GenBank/DDBJ databases">
        <title>Effector identification in a new, highly contiguous assembly of the strawberry crown rot pathogen Phytophthora cactorum.</title>
        <authorList>
            <person name="Armitage A.D."/>
            <person name="Nellist C.F."/>
            <person name="Bates H."/>
            <person name="Vickerstaff R.J."/>
            <person name="Harrison R.J."/>
        </authorList>
    </citation>
    <scope>NUCLEOTIDE SEQUENCE</scope>
    <source>
        <strain evidence="1">15-7</strain>
        <strain evidence="2">4032</strain>
        <strain evidence="3">4040</strain>
        <strain evidence="4">P415</strain>
        <strain evidence="5">P421</strain>
    </source>
</reference>
<evidence type="ECO:0000313" key="5">
    <source>
        <dbReference type="EMBL" id="KAG3214590.1"/>
    </source>
</evidence>
<dbReference type="Proteomes" id="UP000251314">
    <property type="component" value="Unassembled WGS sequence"/>
</dbReference>
<dbReference type="EMBL" id="MJFZ01000097">
    <property type="protein sequence ID" value="RAW38046.1"/>
    <property type="molecule type" value="Genomic_DNA"/>
</dbReference>
<dbReference type="EMBL" id="RCMI01000644">
    <property type="protein sequence ID" value="KAG2902337.1"/>
    <property type="molecule type" value="Genomic_DNA"/>
</dbReference>
<evidence type="ECO:0000313" key="2">
    <source>
        <dbReference type="EMBL" id="KAG2902337.1"/>
    </source>
</evidence>
<sequence length="94" mass="10542">MVAVQVLEAKNLRRILKCGARIEMIQDMFGAKGPKSLQKATTSNDSRVFQTLLHGADEMFVGIDNLLATKGIQWPLTRDESGDRQWGLSTMRCF</sequence>